<comment type="subcellular location">
    <subcellularLocation>
        <location evidence="1">Nucleus</location>
        <location evidence="1">Nucleolus</location>
    </subcellularLocation>
</comment>
<feature type="compositionally biased region" description="Low complexity" evidence="13">
    <location>
        <begin position="603"/>
        <end position="612"/>
    </location>
</feature>
<feature type="domain" description="Dilute" evidence="14">
    <location>
        <begin position="1238"/>
        <end position="1513"/>
    </location>
</feature>
<dbReference type="Gene3D" id="6.20.240.20">
    <property type="match status" value="1"/>
</dbReference>
<feature type="region of interest" description="Actin-binding" evidence="11">
    <location>
        <begin position="638"/>
        <end position="660"/>
    </location>
</feature>
<evidence type="ECO:0000256" key="2">
    <source>
        <dbReference type="ARBA" id="ARBA00008314"/>
    </source>
</evidence>
<dbReference type="GO" id="GO:0042254">
    <property type="term" value="P:ribosome biogenesis"/>
    <property type="evidence" value="ECO:0007669"/>
    <property type="project" value="UniProtKB-KW"/>
</dbReference>
<name>A0AAF0Y504_9TREE</name>
<evidence type="ECO:0000256" key="11">
    <source>
        <dbReference type="PROSITE-ProRule" id="PRU00782"/>
    </source>
</evidence>
<dbReference type="PROSITE" id="PS51456">
    <property type="entry name" value="MYOSIN_MOTOR"/>
    <property type="match status" value="1"/>
</dbReference>
<dbReference type="InterPro" id="IPR027417">
    <property type="entry name" value="P-loop_NTPase"/>
</dbReference>
<keyword evidence="10" id="KW-0539">Nucleus</keyword>
<evidence type="ECO:0000313" key="17">
    <source>
        <dbReference type="EMBL" id="WOO77791.1"/>
    </source>
</evidence>
<dbReference type="InterPro" id="IPR036961">
    <property type="entry name" value="Kinesin_motor_dom_sf"/>
</dbReference>
<dbReference type="InterPro" id="IPR002710">
    <property type="entry name" value="Dilute_dom"/>
</dbReference>
<dbReference type="Pfam" id="PF00063">
    <property type="entry name" value="Myosin_head"/>
    <property type="match status" value="1"/>
</dbReference>
<proteinExistence type="inferred from homology"/>
<dbReference type="GO" id="GO:0016020">
    <property type="term" value="C:membrane"/>
    <property type="evidence" value="ECO:0007669"/>
    <property type="project" value="TreeGrafter"/>
</dbReference>
<feature type="domain" description="Myosin motor" evidence="15">
    <location>
        <begin position="116"/>
        <end position="760"/>
    </location>
</feature>
<dbReference type="InterPro" id="IPR000048">
    <property type="entry name" value="IQ_motif_EF-hand-BS"/>
</dbReference>
<dbReference type="InterPro" id="IPR007034">
    <property type="entry name" value="BMS1_TSR1_C"/>
</dbReference>
<evidence type="ECO:0000259" key="15">
    <source>
        <dbReference type="PROSITE" id="PS51456"/>
    </source>
</evidence>
<dbReference type="SMART" id="SM01132">
    <property type="entry name" value="DIL"/>
    <property type="match status" value="1"/>
</dbReference>
<feature type="region of interest" description="Disordered" evidence="13">
    <location>
        <begin position="1893"/>
        <end position="1916"/>
    </location>
</feature>
<evidence type="ECO:0000256" key="8">
    <source>
        <dbReference type="ARBA" id="ARBA00023175"/>
    </source>
</evidence>
<evidence type="ECO:0000256" key="9">
    <source>
        <dbReference type="ARBA" id="ARBA00023203"/>
    </source>
</evidence>
<dbReference type="SMART" id="SM00785">
    <property type="entry name" value="AARP2CN"/>
    <property type="match status" value="1"/>
</dbReference>
<dbReference type="GO" id="GO:0051015">
    <property type="term" value="F:actin filament binding"/>
    <property type="evidence" value="ECO:0007669"/>
    <property type="project" value="TreeGrafter"/>
</dbReference>
<evidence type="ECO:0000256" key="13">
    <source>
        <dbReference type="SAM" id="MobiDB-lite"/>
    </source>
</evidence>
<dbReference type="PANTHER" id="PTHR13140">
    <property type="entry name" value="MYOSIN"/>
    <property type="match status" value="1"/>
</dbReference>
<sequence length="2277" mass="253933">MASVYAKGTRVWVPDVAAGWVPGTVTSVTLPSDTEPTSEVTVVVSIDGNSSSDSGGTKDYKCTLAGLQAAESNGNSLTTSSASLGRDALPPLRNPPLLESSEDLASLSNLNEPSDGNEILHAYAGKKKGELDPHLFAIAEEALDYMRRGTGDGGVDLTGAGDQTIVVSGESGAGKTVSAKYILRYFASVHNPGKEHPVSDRRRGDIANNEDEGMSEIERQILASNPIMEAFGNAKTTRNDNSSRFGKYIEVLFSKENEIVGARIRTYLLERSRLVYQPDTERNYHVFYQLLAGAPSKERKDLSLPTDPQQFAYLAGGGPSSSTILGVDDAKEFRDTQEALSTVGISVERQWSIFKVLAALLHLGNVRITQARTDAVLSDDDPALLIATELLGLPLADFKKWTVKKQLTTRNEKIVTNLGSAQATVVRDSVAKFIYSCLFDYGFEHFKKNSFEQFCINWANEKLQQEFNAHVFKLEQEEYMREEINWTFIDFTDNQACIDVIEGKMGVLTLLDEESRLPAGADASFANKLHQQLTKPEYKDVFKKPRFNQNAFTIAHYAHDVTYDVDGFIEKNRDTVPDEHLVLLQASTNEFLKEAVERSLAAATNPSTTAASEPKQAAKRAVANARKPTLGSIFKNSLISLMDTINHTNVHYIRCIKPNEAKKAWSFEPQQVLSQLRACGVLETIRISCAGYPSRWTFAEFASRYYVLVNSKEWEGNADVKAFCQLLLQRTLKDENKYQIGLSKIFFRAGMVALLESFRTARLNALVTLVQKNVRRRIAYKQYQDLRERTITIQAWWRGILGRRVAESMRKEAAAIQLQRAARAYLQRKAFLSARQAVVSIQAVVRGYLARKHFSEERTVSAAVTLQSLFRGIAARSRRQAETRRVVLLQSQWRRKLAVRELGALKAEAKSASKLKEISYQLENKVVELTKTLQKRTADNKSLNTRVSDLEKELAAWQSKHEEVHHRSRDLEAKLALPTVPQSQYDAIVAAKTDEENRLRSALKRVTDQEEEIGRLKDQFERATKEFNDRQEAIDRAMTKHTEDATTVAALKQEVTTLKEQISRASALQALTKGHRDAPPSPTFDRGLREFANGLHQGDPNRQGTRRHRRRHSTTGHGSPSGGHPDEDGFDVKRAPTANPRAVSVMFPNSNALRPRDSNGLPTLSDSSADEIIRLLDDEEGLDEDVLHGLIANLKIPAASLHNPPLAKEVIFPAHLISLVSNEMWKLGMVPESERFLANVMQSIQGYVMQFKGEDVITPGIFWLSNVQEILSFICVAEADAQQGVAPGMDEPGGRELDWEAYERLVGIVKHDLDSLEYNIYHTWMLEVKKKLGKMVIPALVESQSLPGFITSDGSGRMFSRMIGMGSSSSQPSASMDDILNLLNKVWKCLKSYYMEESVMQQVVTELLKLIGTIAFNDLIMRRNFCSWKRAMQIQYNITRIEEGLLQLEHLMQATKLLQLKKATLGDIEILFDVCWILSPSQIQKLISQYHNADYEAPISPEILRAVAARVRPEDKSDQLLLQTEQDEVGPYQIPPPRDIAGLETCKPASPSPVGGSHKAVAEAGAKKARLNQQAQRRDAKQRANREDAKFFQTSSGGGKVPRIVSIVPLLPSLSGPRFVAEILPALGLSETDAADITSKLNGEGGTFVVPAPKFKTTLQINLLPPLELYPTLDSALVSDTIILLLSSTDEVQLEGEAILRCLQGQVGMANIMTCVQAPLETPLTPSARSLVHKSLLSFSRYFFPSVDKIHSADTPAESLLLARALCEASPSSINHPEGRAFIVAEGDNAIDWEAYPNDDGSLSHQGLLRVTGTVRGGRLSANRLVHVPGRGDFQVSEIIAAPPLNMHARRNADRAMTDVQATPVPLSTPDESAEDLIAHNVPDLLANEQTWPTEEEMDSAPAASGVNAEGRRVKRVPKGTSAYQAAWIVDEDDDVDDFDETDGASNDERLSGDEGDGEPRGHIHDEEEEEMEEVELDSRVDTHKDMAPEDEEQEYETYLRQRERAQQDDMSFPDEIDTPRHIAARTRFQRYRGLRSFRTSPWDPYENLPLEYGEIFQFENFSATQKRVEREAREDGVEIGTRITLVLKDVAREVVVSRNPRLALIVHGLLQHEHKQTVLHFAVQRNTEFTEPVRAKEPLVLCVGPRRFVIRPLFSQHVRGGGKGVNNVHKSERFLKPGTTTVVSTFGPVCFGKAPCLLLRQQKSEGVPDLVATGSFASSDPTRIIAKRIVLTGHPFKVHKKTATIRYMFFDREDVSYFQSVELHTKTLRREKYRSE</sequence>
<dbReference type="SUPFAM" id="SSF52540">
    <property type="entry name" value="P-loop containing nucleoside triphosphate hydrolases"/>
    <property type="match status" value="2"/>
</dbReference>
<keyword evidence="7 11" id="KW-0518">Myosin</keyword>
<dbReference type="Gene3D" id="1.20.58.530">
    <property type="match status" value="1"/>
</dbReference>
<feature type="region of interest" description="Disordered" evidence="13">
    <location>
        <begin position="1932"/>
        <end position="1978"/>
    </location>
</feature>
<dbReference type="CDD" id="cd01380">
    <property type="entry name" value="MYSc_Myo5"/>
    <property type="match status" value="1"/>
</dbReference>
<dbReference type="InterPro" id="IPR030387">
    <property type="entry name" value="G_Bms1/Tsr1_dom"/>
</dbReference>
<dbReference type="Pfam" id="PF08142">
    <property type="entry name" value="AARP2CN"/>
    <property type="match status" value="1"/>
</dbReference>
<dbReference type="GO" id="GO:0005737">
    <property type="term" value="C:cytoplasm"/>
    <property type="evidence" value="ECO:0007669"/>
    <property type="project" value="TreeGrafter"/>
</dbReference>
<feature type="compositionally biased region" description="Basic residues" evidence="13">
    <location>
        <begin position="1104"/>
        <end position="1114"/>
    </location>
</feature>
<dbReference type="SMART" id="SM01362">
    <property type="entry name" value="DUF663"/>
    <property type="match status" value="1"/>
</dbReference>
<gene>
    <name evidence="17" type="primary">MYO2</name>
    <name evidence="17" type="ORF">LOC62_01G001352</name>
</gene>
<feature type="coiled-coil region" evidence="12">
    <location>
        <begin position="992"/>
        <end position="1068"/>
    </location>
</feature>
<feature type="compositionally biased region" description="Acidic residues" evidence="13">
    <location>
        <begin position="1967"/>
        <end position="1976"/>
    </location>
</feature>
<dbReference type="PANTHER" id="PTHR13140:SF706">
    <property type="entry name" value="DILUTE CLASS UNCONVENTIONAL MYOSIN, ISOFORM C"/>
    <property type="match status" value="1"/>
</dbReference>
<evidence type="ECO:0000313" key="18">
    <source>
        <dbReference type="Proteomes" id="UP000827549"/>
    </source>
</evidence>
<evidence type="ECO:0000256" key="3">
    <source>
        <dbReference type="ARBA" id="ARBA00022517"/>
    </source>
</evidence>
<dbReference type="Gene3D" id="1.10.10.820">
    <property type="match status" value="1"/>
</dbReference>
<evidence type="ECO:0000256" key="5">
    <source>
        <dbReference type="ARBA" id="ARBA00022840"/>
    </source>
</evidence>
<evidence type="ECO:0000259" key="16">
    <source>
        <dbReference type="PROSITE" id="PS51714"/>
    </source>
</evidence>
<dbReference type="Proteomes" id="UP000827549">
    <property type="component" value="Chromosome 1"/>
</dbReference>
<feature type="compositionally biased region" description="Polar residues" evidence="13">
    <location>
        <begin position="73"/>
        <end position="83"/>
    </location>
</feature>
<evidence type="ECO:0000256" key="6">
    <source>
        <dbReference type="ARBA" id="ARBA00023054"/>
    </source>
</evidence>
<comment type="similarity">
    <text evidence="2 11">Belongs to the TRAFAC class myosin-kinesin ATPase superfamily. Myosin family.</text>
</comment>
<dbReference type="InterPro" id="IPR046943">
    <property type="entry name" value="Fungal_Myo2/2A_CBD"/>
</dbReference>
<keyword evidence="18" id="KW-1185">Reference proteome</keyword>
<keyword evidence="9 11" id="KW-0009">Actin-binding</keyword>
<dbReference type="Pfam" id="PF22298">
    <property type="entry name" value="Tsr1_G-like"/>
    <property type="match status" value="1"/>
</dbReference>
<dbReference type="Gene3D" id="1.20.120.720">
    <property type="entry name" value="Myosin VI head, motor domain, U50 subdomain"/>
    <property type="match status" value="1"/>
</dbReference>
<dbReference type="InterPro" id="IPR001609">
    <property type="entry name" value="Myosin_head_motor_dom-like"/>
</dbReference>
<feature type="region of interest" description="Disordered" evidence="13">
    <location>
        <begin position="1070"/>
        <end position="1134"/>
    </location>
</feature>
<dbReference type="Pfam" id="PF01843">
    <property type="entry name" value="DIL"/>
    <property type="match status" value="1"/>
</dbReference>
<feature type="coiled-coil region" evidence="12">
    <location>
        <begin position="933"/>
        <end position="967"/>
    </location>
</feature>
<feature type="binding site" evidence="11">
    <location>
        <begin position="169"/>
        <end position="176"/>
    </location>
    <ligand>
        <name>ATP</name>
        <dbReference type="ChEBI" id="CHEBI:30616"/>
    </ligand>
</feature>
<dbReference type="Pfam" id="PF00612">
    <property type="entry name" value="IQ"/>
    <property type="match status" value="3"/>
</dbReference>
<accession>A0AAF0Y504</accession>
<feature type="compositionally biased region" description="Basic and acidic residues" evidence="13">
    <location>
        <begin position="1124"/>
        <end position="1134"/>
    </location>
</feature>
<dbReference type="GO" id="GO:0007015">
    <property type="term" value="P:actin filament organization"/>
    <property type="evidence" value="ECO:0007669"/>
    <property type="project" value="TreeGrafter"/>
</dbReference>
<reference evidence="17" key="1">
    <citation type="submission" date="2023-10" db="EMBL/GenBank/DDBJ databases">
        <authorList>
            <person name="Noh H."/>
        </authorList>
    </citation>
    <scope>NUCLEOTIDE SEQUENCE</scope>
    <source>
        <strain evidence="17">DUCC4014</strain>
    </source>
</reference>
<feature type="region of interest" description="Disordered" evidence="13">
    <location>
        <begin position="1538"/>
        <end position="1595"/>
    </location>
</feature>
<dbReference type="Pfam" id="PF04950">
    <property type="entry name" value="RIBIOP_C"/>
    <property type="match status" value="1"/>
</dbReference>
<dbReference type="Gene3D" id="3.40.850.10">
    <property type="entry name" value="Kinesin motor domain"/>
    <property type="match status" value="1"/>
</dbReference>
<feature type="domain" description="Bms1-type G" evidence="16">
    <location>
        <begin position="1601"/>
        <end position="1772"/>
    </location>
</feature>
<dbReference type="RefSeq" id="XP_062623823.1">
    <property type="nucleotide sequence ID" value="XM_062767839.1"/>
</dbReference>
<evidence type="ECO:0000256" key="4">
    <source>
        <dbReference type="ARBA" id="ARBA00022741"/>
    </source>
</evidence>
<feature type="region of interest" description="Disordered" evidence="13">
    <location>
        <begin position="73"/>
        <end position="98"/>
    </location>
</feature>
<dbReference type="GO" id="GO:0016459">
    <property type="term" value="C:myosin complex"/>
    <property type="evidence" value="ECO:0007669"/>
    <property type="project" value="UniProtKB-KW"/>
</dbReference>
<keyword evidence="4 11" id="KW-0547">Nucleotide-binding</keyword>
<dbReference type="SMART" id="SM00242">
    <property type="entry name" value="MYSc"/>
    <property type="match status" value="1"/>
</dbReference>
<dbReference type="GeneID" id="87804608"/>
<evidence type="ECO:0000259" key="14">
    <source>
        <dbReference type="PROSITE" id="PS51126"/>
    </source>
</evidence>
<feature type="region of interest" description="Disordered" evidence="13">
    <location>
        <begin position="603"/>
        <end position="622"/>
    </location>
</feature>
<dbReference type="PROSITE" id="PS50096">
    <property type="entry name" value="IQ"/>
    <property type="match status" value="4"/>
</dbReference>
<dbReference type="PROSITE" id="PS51126">
    <property type="entry name" value="DILUTE"/>
    <property type="match status" value="1"/>
</dbReference>
<evidence type="ECO:0000256" key="12">
    <source>
        <dbReference type="SAM" id="Coils"/>
    </source>
</evidence>
<feature type="compositionally biased region" description="Basic and acidic residues" evidence="13">
    <location>
        <begin position="1947"/>
        <end position="1966"/>
    </location>
</feature>
<organism evidence="17 18">
    <name type="scientific">Vanrija pseudolonga</name>
    <dbReference type="NCBI Taxonomy" id="143232"/>
    <lineage>
        <taxon>Eukaryota</taxon>
        <taxon>Fungi</taxon>
        <taxon>Dikarya</taxon>
        <taxon>Basidiomycota</taxon>
        <taxon>Agaricomycotina</taxon>
        <taxon>Tremellomycetes</taxon>
        <taxon>Trichosporonales</taxon>
        <taxon>Trichosporonaceae</taxon>
        <taxon>Vanrija</taxon>
    </lineage>
</organism>
<feature type="compositionally biased region" description="Acidic residues" evidence="13">
    <location>
        <begin position="1932"/>
        <end position="1943"/>
    </location>
</feature>
<evidence type="ECO:0000256" key="10">
    <source>
        <dbReference type="ARBA" id="ARBA00023242"/>
    </source>
</evidence>
<keyword evidence="6 12" id="KW-0175">Coiled coil</keyword>
<keyword evidence="8 11" id="KW-0505">Motor protein</keyword>
<dbReference type="PRINTS" id="PR00193">
    <property type="entry name" value="MYOSINHEAVY"/>
</dbReference>
<feature type="compositionally biased region" description="Basic and acidic residues" evidence="13">
    <location>
        <begin position="1576"/>
        <end position="1590"/>
    </location>
</feature>
<dbReference type="CDD" id="cd15480">
    <property type="entry name" value="fMyo2p_CBD"/>
    <property type="match status" value="1"/>
</dbReference>
<dbReference type="PROSITE" id="PS51714">
    <property type="entry name" value="G_BMS1"/>
    <property type="match status" value="1"/>
</dbReference>
<dbReference type="SMART" id="SM00015">
    <property type="entry name" value="IQ"/>
    <property type="match status" value="6"/>
</dbReference>
<dbReference type="GO" id="GO:0005730">
    <property type="term" value="C:nucleolus"/>
    <property type="evidence" value="ECO:0007669"/>
    <property type="project" value="UniProtKB-SubCell"/>
</dbReference>
<evidence type="ECO:0000256" key="1">
    <source>
        <dbReference type="ARBA" id="ARBA00004604"/>
    </source>
</evidence>
<dbReference type="GO" id="GO:0005524">
    <property type="term" value="F:ATP binding"/>
    <property type="evidence" value="ECO:0007669"/>
    <property type="project" value="UniProtKB-UniRule"/>
</dbReference>
<dbReference type="FunFam" id="1.10.10.820:FF:000001">
    <property type="entry name" value="Myosin heavy chain"/>
    <property type="match status" value="1"/>
</dbReference>
<dbReference type="InterPro" id="IPR036103">
    <property type="entry name" value="MYSc_Myo5"/>
</dbReference>
<dbReference type="EMBL" id="CP086714">
    <property type="protein sequence ID" value="WOO77791.1"/>
    <property type="molecule type" value="Genomic_DNA"/>
</dbReference>
<protein>
    <submittedName>
        <fullName evidence="17">Myosin-2</fullName>
    </submittedName>
</protein>
<evidence type="ECO:0000256" key="7">
    <source>
        <dbReference type="ARBA" id="ARBA00023123"/>
    </source>
</evidence>
<dbReference type="Gene3D" id="1.20.5.190">
    <property type="match status" value="3"/>
</dbReference>
<keyword evidence="5 11" id="KW-0067">ATP-binding</keyword>
<dbReference type="GO" id="GO:0000146">
    <property type="term" value="F:microfilament motor activity"/>
    <property type="evidence" value="ECO:0007669"/>
    <property type="project" value="TreeGrafter"/>
</dbReference>
<dbReference type="InterPro" id="IPR012948">
    <property type="entry name" value="AARP2CN"/>
</dbReference>
<keyword evidence="3" id="KW-0690">Ribosome biogenesis</keyword>